<evidence type="ECO:0008006" key="3">
    <source>
        <dbReference type="Google" id="ProtNLM"/>
    </source>
</evidence>
<evidence type="ECO:0000313" key="2">
    <source>
        <dbReference type="Proteomes" id="UP000198607"/>
    </source>
</evidence>
<sequence>MTTLATTHPTLLDVKSRLDPNGNVAQVIEMVSQTNEILDDAVWLEANELTGHVTSVRTGIPEPTFRKLYGGVQPTKSTSVKVREGLGMLENYAEVDKALADLNGNSAAWRLSEESAIIEGFGQKLARYMVYGNEATEPEGFTGLAPRFNDQSAVNGENILTSAATPDGTDNTSIWVVGWGPNTCHMIYPKGSQAGLQITDKGQVTIENIDGSNGRMEAYRTHYKWDCGMVVRDWRYIVRVNFDLEDIVASGATGPVLRDLLAKAMRRIPNLNLCRPAIYMNRDALDAFDLQMNRDPLLMFKTQEEAQGKFVTRFRGVPIRRVDQILSTESGI</sequence>
<dbReference type="Pfam" id="PF20911">
    <property type="entry name" value="GP7"/>
    <property type="match status" value="1"/>
</dbReference>
<dbReference type="InterPro" id="IPR048813">
    <property type="entry name" value="GP7-like"/>
</dbReference>
<dbReference type="OrthoDB" id="1630256at2"/>
<name>A0A1G8AQR4_9RHOO</name>
<organism evidence="1 2">
    <name type="scientific">Propionivibrio dicarboxylicus</name>
    <dbReference type="NCBI Taxonomy" id="83767"/>
    <lineage>
        <taxon>Bacteria</taxon>
        <taxon>Pseudomonadati</taxon>
        <taxon>Pseudomonadota</taxon>
        <taxon>Betaproteobacteria</taxon>
        <taxon>Rhodocyclales</taxon>
        <taxon>Rhodocyclaceae</taxon>
        <taxon>Propionivibrio</taxon>
    </lineage>
</organism>
<dbReference type="EMBL" id="FNCY01000004">
    <property type="protein sequence ID" value="SDH23066.1"/>
    <property type="molecule type" value="Genomic_DNA"/>
</dbReference>
<accession>A0A1G8AQR4</accession>
<reference evidence="1 2" key="1">
    <citation type="submission" date="2016-10" db="EMBL/GenBank/DDBJ databases">
        <authorList>
            <person name="de Groot N.N."/>
        </authorList>
    </citation>
    <scope>NUCLEOTIDE SEQUENCE [LARGE SCALE GENOMIC DNA]</scope>
    <source>
        <strain evidence="1 2">DSM 5885</strain>
    </source>
</reference>
<dbReference type="AlphaFoldDB" id="A0A1G8AQR4"/>
<dbReference type="NCBIfam" id="NF045672">
    <property type="entry name" value="MCP_gp7_epsi_15"/>
    <property type="match status" value="1"/>
</dbReference>
<dbReference type="STRING" id="83767.SAMN05660652_01460"/>
<gene>
    <name evidence="1" type="ORF">SAMN05660652_01460</name>
</gene>
<proteinExistence type="predicted"/>
<evidence type="ECO:0000313" key="1">
    <source>
        <dbReference type="EMBL" id="SDH23066.1"/>
    </source>
</evidence>
<dbReference type="RefSeq" id="WP_091936022.1">
    <property type="nucleotide sequence ID" value="NZ_FNCY01000004.1"/>
</dbReference>
<dbReference type="Proteomes" id="UP000198607">
    <property type="component" value="Unassembled WGS sequence"/>
</dbReference>
<protein>
    <recommendedName>
        <fullName evidence="3">Phage protein</fullName>
    </recommendedName>
</protein>
<keyword evidence="2" id="KW-1185">Reference proteome</keyword>